<evidence type="ECO:0000313" key="2">
    <source>
        <dbReference type="Proteomes" id="UP000295341"/>
    </source>
</evidence>
<keyword evidence="2" id="KW-1185">Reference proteome</keyword>
<name>A0A4S3K008_9GAMM</name>
<comment type="caution">
    <text evidence="1">The sequence shown here is derived from an EMBL/GenBank/DDBJ whole genome shotgun (WGS) entry which is preliminary data.</text>
</comment>
<protein>
    <submittedName>
        <fullName evidence="1">Uncharacterized protein</fullName>
    </submittedName>
</protein>
<evidence type="ECO:0000313" key="1">
    <source>
        <dbReference type="EMBL" id="TDU28356.1"/>
    </source>
</evidence>
<sequence>MKDVDSDSLSRAQDLFRSLFWMSELKKVNETSDTGWRPLLDTLGGNEESIGYLIGILMLIPVLESKLQTR</sequence>
<dbReference type="AlphaFoldDB" id="A0A4S3K008"/>
<dbReference type="EMBL" id="SOBT01000009">
    <property type="protein sequence ID" value="TDU28356.1"/>
    <property type="molecule type" value="Genomic_DNA"/>
</dbReference>
<proteinExistence type="predicted"/>
<dbReference type="RefSeq" id="WP_210772612.1">
    <property type="nucleotide sequence ID" value="NZ_MWIN01000029.1"/>
</dbReference>
<reference evidence="1 2" key="1">
    <citation type="submission" date="2019-03" db="EMBL/GenBank/DDBJ databases">
        <title>Genomic Encyclopedia of Type Strains, Phase IV (KMG-IV): sequencing the most valuable type-strain genomes for metagenomic binning, comparative biology and taxonomic classification.</title>
        <authorList>
            <person name="Goeker M."/>
        </authorList>
    </citation>
    <scope>NUCLEOTIDE SEQUENCE [LARGE SCALE GENOMIC DNA]</scope>
    <source>
        <strain evidence="1 2">DSM 26377</strain>
    </source>
</reference>
<organism evidence="1 2">
    <name type="scientific">Panacagrimonas perspica</name>
    <dbReference type="NCBI Taxonomy" id="381431"/>
    <lineage>
        <taxon>Bacteria</taxon>
        <taxon>Pseudomonadati</taxon>
        <taxon>Pseudomonadota</taxon>
        <taxon>Gammaproteobacteria</taxon>
        <taxon>Nevskiales</taxon>
        <taxon>Nevskiaceae</taxon>
        <taxon>Panacagrimonas</taxon>
    </lineage>
</organism>
<gene>
    <name evidence="1" type="ORF">DFR24_2725</name>
</gene>
<dbReference type="Proteomes" id="UP000295341">
    <property type="component" value="Unassembled WGS sequence"/>
</dbReference>
<accession>A0A4S3K008</accession>